<dbReference type="EMBL" id="CAKOGL010000001">
    <property type="protein sequence ID" value="CAH2083574.1"/>
    <property type="molecule type" value="Genomic_DNA"/>
</dbReference>
<dbReference type="Proteomes" id="UP001153954">
    <property type="component" value="Unassembled WGS sequence"/>
</dbReference>
<protein>
    <submittedName>
        <fullName evidence="1">Uncharacterized protein</fullName>
    </submittedName>
</protein>
<dbReference type="PRINTS" id="PR00021">
    <property type="entry name" value="PRORICH"/>
</dbReference>
<dbReference type="AlphaFoldDB" id="A0AAU9T957"/>
<sequence length="172" mass="18257">MIADILAEEFLSFNDLISGYTAIISSSLAAPWRCVKLQDGSTVCYGNIGKPTISPPSICVRRPSPPCSSPATIFTPPQPCQPPPCPQPYQQPCPPPCPQPYPQPCPPPCPQPSPPPCSSPCQPPCLLPPVEPQPCPCSPAPEPCPYAPEPCPYAPEPCPYGPQPCPLLISSY</sequence>
<proteinExistence type="predicted"/>
<organism evidence="1 2">
    <name type="scientific">Euphydryas editha</name>
    <name type="common">Edith's checkerspot</name>
    <dbReference type="NCBI Taxonomy" id="104508"/>
    <lineage>
        <taxon>Eukaryota</taxon>
        <taxon>Metazoa</taxon>
        <taxon>Ecdysozoa</taxon>
        <taxon>Arthropoda</taxon>
        <taxon>Hexapoda</taxon>
        <taxon>Insecta</taxon>
        <taxon>Pterygota</taxon>
        <taxon>Neoptera</taxon>
        <taxon>Endopterygota</taxon>
        <taxon>Lepidoptera</taxon>
        <taxon>Glossata</taxon>
        <taxon>Ditrysia</taxon>
        <taxon>Papilionoidea</taxon>
        <taxon>Nymphalidae</taxon>
        <taxon>Nymphalinae</taxon>
        <taxon>Euphydryas</taxon>
    </lineage>
</organism>
<comment type="caution">
    <text evidence="1">The sequence shown here is derived from an EMBL/GenBank/DDBJ whole genome shotgun (WGS) entry which is preliminary data.</text>
</comment>
<reference evidence="1" key="1">
    <citation type="submission" date="2022-03" db="EMBL/GenBank/DDBJ databases">
        <authorList>
            <person name="Tunstrom K."/>
        </authorList>
    </citation>
    <scope>NUCLEOTIDE SEQUENCE</scope>
</reference>
<evidence type="ECO:0000313" key="1">
    <source>
        <dbReference type="EMBL" id="CAH2083574.1"/>
    </source>
</evidence>
<gene>
    <name evidence="1" type="ORF">EEDITHA_LOCUS232</name>
</gene>
<keyword evidence="2" id="KW-1185">Reference proteome</keyword>
<name>A0AAU9T957_EUPED</name>
<evidence type="ECO:0000313" key="2">
    <source>
        <dbReference type="Proteomes" id="UP001153954"/>
    </source>
</evidence>
<accession>A0AAU9T957</accession>